<dbReference type="Proteomes" id="UP001157502">
    <property type="component" value="Chromosome 15"/>
</dbReference>
<dbReference type="EMBL" id="CM055742">
    <property type="protein sequence ID" value="KAJ8000645.1"/>
    <property type="molecule type" value="Genomic_DNA"/>
</dbReference>
<reference evidence="1" key="1">
    <citation type="submission" date="2021-05" db="EMBL/GenBank/DDBJ databases">
        <authorList>
            <person name="Pan Q."/>
            <person name="Jouanno E."/>
            <person name="Zahm M."/>
            <person name="Klopp C."/>
            <person name="Cabau C."/>
            <person name="Louis A."/>
            <person name="Berthelot C."/>
            <person name="Parey E."/>
            <person name="Roest Crollius H."/>
            <person name="Montfort J."/>
            <person name="Robinson-Rechavi M."/>
            <person name="Bouchez O."/>
            <person name="Lampietro C."/>
            <person name="Lopez Roques C."/>
            <person name="Donnadieu C."/>
            <person name="Postlethwait J."/>
            <person name="Bobe J."/>
            <person name="Dillon D."/>
            <person name="Chandos A."/>
            <person name="von Hippel F."/>
            <person name="Guiguen Y."/>
        </authorList>
    </citation>
    <scope>NUCLEOTIDE SEQUENCE</scope>
    <source>
        <strain evidence="1">YG-Jan2019</strain>
    </source>
</reference>
<organism evidence="1 2">
    <name type="scientific">Dallia pectoralis</name>
    <name type="common">Alaska blackfish</name>
    <dbReference type="NCBI Taxonomy" id="75939"/>
    <lineage>
        <taxon>Eukaryota</taxon>
        <taxon>Metazoa</taxon>
        <taxon>Chordata</taxon>
        <taxon>Craniata</taxon>
        <taxon>Vertebrata</taxon>
        <taxon>Euteleostomi</taxon>
        <taxon>Actinopterygii</taxon>
        <taxon>Neopterygii</taxon>
        <taxon>Teleostei</taxon>
        <taxon>Protacanthopterygii</taxon>
        <taxon>Esociformes</taxon>
        <taxon>Umbridae</taxon>
        <taxon>Dallia</taxon>
    </lineage>
</organism>
<name>A0ACC2GAR0_DALPE</name>
<sequence length="81" mass="9173">MFNYTLKQRHGESYCLAGTAVLRKRRDTRKQEVDGEPAIVRNEESRTSNGGEDGGRHEPVRKPGGDKTMQELEAELDKSRV</sequence>
<gene>
    <name evidence="1" type="ORF">DPEC_G00182520</name>
</gene>
<accession>A0ACC2GAR0</accession>
<protein>
    <submittedName>
        <fullName evidence="1">Uncharacterized protein</fullName>
    </submittedName>
</protein>
<comment type="caution">
    <text evidence="1">The sequence shown here is derived from an EMBL/GenBank/DDBJ whole genome shotgun (WGS) entry which is preliminary data.</text>
</comment>
<evidence type="ECO:0000313" key="2">
    <source>
        <dbReference type="Proteomes" id="UP001157502"/>
    </source>
</evidence>
<proteinExistence type="predicted"/>
<keyword evidence="2" id="KW-1185">Reference proteome</keyword>
<evidence type="ECO:0000313" key="1">
    <source>
        <dbReference type="EMBL" id="KAJ8000645.1"/>
    </source>
</evidence>